<feature type="transmembrane region" description="Helical" evidence="1">
    <location>
        <begin position="59"/>
        <end position="78"/>
    </location>
</feature>
<keyword evidence="3" id="KW-1185">Reference proteome</keyword>
<accession>A0A2G1VV31</accession>
<evidence type="ECO:0000313" key="2">
    <source>
        <dbReference type="EMBL" id="PHQ30626.1"/>
    </source>
</evidence>
<feature type="transmembrane region" description="Helical" evidence="1">
    <location>
        <begin position="109"/>
        <end position="131"/>
    </location>
</feature>
<protein>
    <recommendedName>
        <fullName evidence="4">Sugar transporter</fullName>
    </recommendedName>
</protein>
<reference evidence="2 3" key="1">
    <citation type="submission" date="2017-08" db="EMBL/GenBank/DDBJ databases">
        <title>The whole genome shortgun sequences of strain Leeuwenhoekiella nanhaiensis G18 from the South China Sea.</title>
        <authorList>
            <person name="Liu Q."/>
        </authorList>
    </citation>
    <scope>NUCLEOTIDE SEQUENCE [LARGE SCALE GENOMIC DNA]</scope>
    <source>
        <strain evidence="2 3">G18</strain>
    </source>
</reference>
<dbReference type="EMBL" id="NQXA01000002">
    <property type="protein sequence ID" value="PHQ30626.1"/>
    <property type="molecule type" value="Genomic_DNA"/>
</dbReference>
<dbReference type="RefSeq" id="WP_099645456.1">
    <property type="nucleotide sequence ID" value="NZ_KZ319288.1"/>
</dbReference>
<name>A0A2G1VV31_9FLAO</name>
<evidence type="ECO:0008006" key="4">
    <source>
        <dbReference type="Google" id="ProtNLM"/>
    </source>
</evidence>
<keyword evidence="1" id="KW-0812">Transmembrane</keyword>
<feature type="transmembrane region" description="Helical" evidence="1">
    <location>
        <begin position="85"/>
        <end position="103"/>
    </location>
</feature>
<proteinExistence type="predicted"/>
<dbReference type="Proteomes" id="UP000229433">
    <property type="component" value="Unassembled WGS sequence"/>
</dbReference>
<dbReference type="OrthoDB" id="1143964at2"/>
<sequence>MSATRPPRSFWIITSLAIFWNLMGFIAFTSQSFMSSAMLAELPPDQAELIRQTPQWLKGVFAVATITGLLGSFLLVLLRSAATTLFLISLVGVLIQMGYSLFATNALQVYGILQGLLLPLFVVIIAVYLYIFSRRCAAKGYLRRSS</sequence>
<comment type="caution">
    <text evidence="2">The sequence shown here is derived from an EMBL/GenBank/DDBJ whole genome shotgun (WGS) entry which is preliminary data.</text>
</comment>
<feature type="transmembrane region" description="Helical" evidence="1">
    <location>
        <begin position="12"/>
        <end position="39"/>
    </location>
</feature>
<keyword evidence="1" id="KW-1133">Transmembrane helix</keyword>
<dbReference type="AlphaFoldDB" id="A0A2G1VV31"/>
<keyword evidence="1" id="KW-0472">Membrane</keyword>
<evidence type="ECO:0000313" key="3">
    <source>
        <dbReference type="Proteomes" id="UP000229433"/>
    </source>
</evidence>
<organism evidence="2 3">
    <name type="scientific">Leeuwenhoekiella nanhaiensis</name>
    <dbReference type="NCBI Taxonomy" id="1655491"/>
    <lineage>
        <taxon>Bacteria</taxon>
        <taxon>Pseudomonadati</taxon>
        <taxon>Bacteroidota</taxon>
        <taxon>Flavobacteriia</taxon>
        <taxon>Flavobacteriales</taxon>
        <taxon>Flavobacteriaceae</taxon>
        <taxon>Leeuwenhoekiella</taxon>
    </lineage>
</organism>
<evidence type="ECO:0000256" key="1">
    <source>
        <dbReference type="SAM" id="Phobius"/>
    </source>
</evidence>
<gene>
    <name evidence="2" type="ORF">CJ305_04495</name>
</gene>